<dbReference type="Proteomes" id="UP000499080">
    <property type="component" value="Unassembled WGS sequence"/>
</dbReference>
<evidence type="ECO:0000313" key="3">
    <source>
        <dbReference type="Proteomes" id="UP000499080"/>
    </source>
</evidence>
<feature type="region of interest" description="Disordered" evidence="1">
    <location>
        <begin position="65"/>
        <end position="85"/>
    </location>
</feature>
<sequence>MYGHGTFCGQTKPISIFKVLSILKIAEYGQERIRSSLHSQKVTVWCGFTAAFIVGRFFFEEIGPSDTDDEDTNDTHEEQGVTVTTTTDPRNLHLSRFEVNPEYNDRLQKVRKVAKLFKRLPAKYDMHLQKYVKEDTGKELSLILDYRTRWNSLLVMIERFYELKVCIDKALIDIGSDTTFRDLEWSKVKDLIESLQPFQLAVEALCRRDSTLLTAETTLKFILEKLVTQDTMLSVELSKALRVRIKERSTVVTGILIYLQNPKKMMMIQDELMIHLLCRKKYYTTRCEKYLRKSYSR</sequence>
<dbReference type="InterPro" id="IPR012337">
    <property type="entry name" value="RNaseH-like_sf"/>
</dbReference>
<dbReference type="OrthoDB" id="8124016at2759"/>
<evidence type="ECO:0000313" key="2">
    <source>
        <dbReference type="EMBL" id="GBM34798.1"/>
    </source>
</evidence>
<evidence type="ECO:0000256" key="1">
    <source>
        <dbReference type="SAM" id="MobiDB-lite"/>
    </source>
</evidence>
<dbReference type="EMBL" id="BGPR01000769">
    <property type="protein sequence ID" value="GBM34798.1"/>
    <property type="molecule type" value="Genomic_DNA"/>
</dbReference>
<keyword evidence="3" id="KW-1185">Reference proteome</keyword>
<proteinExistence type="predicted"/>
<protein>
    <submittedName>
        <fullName evidence="2">Uncharacterized protein</fullName>
    </submittedName>
</protein>
<gene>
    <name evidence="2" type="ORF">AVEN_7846_1</name>
</gene>
<name>A0A4Y2F2P6_ARAVE</name>
<comment type="caution">
    <text evidence="2">The sequence shown here is derived from an EMBL/GenBank/DDBJ whole genome shotgun (WGS) entry which is preliminary data.</text>
</comment>
<reference evidence="2 3" key="1">
    <citation type="journal article" date="2019" name="Sci. Rep.">
        <title>Orb-weaving spider Araneus ventricosus genome elucidates the spidroin gene catalogue.</title>
        <authorList>
            <person name="Kono N."/>
            <person name="Nakamura H."/>
            <person name="Ohtoshi R."/>
            <person name="Moran D.A.P."/>
            <person name="Shinohara A."/>
            <person name="Yoshida Y."/>
            <person name="Fujiwara M."/>
            <person name="Mori M."/>
            <person name="Tomita M."/>
            <person name="Arakawa K."/>
        </authorList>
    </citation>
    <scope>NUCLEOTIDE SEQUENCE [LARGE SCALE GENOMIC DNA]</scope>
</reference>
<organism evidence="2 3">
    <name type="scientific">Araneus ventricosus</name>
    <name type="common">Orbweaver spider</name>
    <name type="synonym">Epeira ventricosa</name>
    <dbReference type="NCBI Taxonomy" id="182803"/>
    <lineage>
        <taxon>Eukaryota</taxon>
        <taxon>Metazoa</taxon>
        <taxon>Ecdysozoa</taxon>
        <taxon>Arthropoda</taxon>
        <taxon>Chelicerata</taxon>
        <taxon>Arachnida</taxon>
        <taxon>Araneae</taxon>
        <taxon>Araneomorphae</taxon>
        <taxon>Entelegynae</taxon>
        <taxon>Araneoidea</taxon>
        <taxon>Araneidae</taxon>
        <taxon>Araneus</taxon>
    </lineage>
</organism>
<accession>A0A4Y2F2P6</accession>
<dbReference type="SUPFAM" id="SSF53098">
    <property type="entry name" value="Ribonuclease H-like"/>
    <property type="match status" value="1"/>
</dbReference>
<dbReference type="AlphaFoldDB" id="A0A4Y2F2P6"/>